<dbReference type="InterPro" id="IPR036271">
    <property type="entry name" value="Tet_transcr_reg_TetR-rel_C_sf"/>
</dbReference>
<gene>
    <name evidence="6" type="ORF">UFOPK2295_00784</name>
</gene>
<dbReference type="PROSITE" id="PS50977">
    <property type="entry name" value="HTH_TETR_2"/>
    <property type="match status" value="1"/>
</dbReference>
<dbReference type="GO" id="GO:0003700">
    <property type="term" value="F:DNA-binding transcription factor activity"/>
    <property type="evidence" value="ECO:0007669"/>
    <property type="project" value="TreeGrafter"/>
</dbReference>
<dbReference type="GO" id="GO:0000976">
    <property type="term" value="F:transcription cis-regulatory region binding"/>
    <property type="evidence" value="ECO:0007669"/>
    <property type="project" value="TreeGrafter"/>
</dbReference>
<dbReference type="InterPro" id="IPR039538">
    <property type="entry name" value="BetI_C"/>
</dbReference>
<dbReference type="InterPro" id="IPR001647">
    <property type="entry name" value="HTH_TetR"/>
</dbReference>
<evidence type="ECO:0000313" key="6">
    <source>
        <dbReference type="EMBL" id="CAB4670710.1"/>
    </source>
</evidence>
<organism evidence="6">
    <name type="scientific">freshwater metagenome</name>
    <dbReference type="NCBI Taxonomy" id="449393"/>
    <lineage>
        <taxon>unclassified sequences</taxon>
        <taxon>metagenomes</taxon>
        <taxon>ecological metagenomes</taxon>
    </lineage>
</organism>
<dbReference type="Pfam" id="PF13977">
    <property type="entry name" value="TetR_C_6"/>
    <property type="match status" value="1"/>
</dbReference>
<keyword evidence="2" id="KW-0805">Transcription regulation</keyword>
<name>A0A6J6M970_9ZZZZ</name>
<keyword evidence="3" id="KW-0238">DNA-binding</keyword>
<dbReference type="InterPro" id="IPR050109">
    <property type="entry name" value="HTH-type_TetR-like_transc_reg"/>
</dbReference>
<reference evidence="6" key="1">
    <citation type="submission" date="2020-05" db="EMBL/GenBank/DDBJ databases">
        <authorList>
            <person name="Chiriac C."/>
            <person name="Salcher M."/>
            <person name="Ghai R."/>
            <person name="Kavagutti S V."/>
        </authorList>
    </citation>
    <scope>NUCLEOTIDE SEQUENCE</scope>
</reference>
<dbReference type="Gene3D" id="1.10.357.10">
    <property type="entry name" value="Tetracycline Repressor, domain 2"/>
    <property type="match status" value="1"/>
</dbReference>
<evidence type="ECO:0000259" key="5">
    <source>
        <dbReference type="PROSITE" id="PS50977"/>
    </source>
</evidence>
<dbReference type="AlphaFoldDB" id="A0A6J6M970"/>
<dbReference type="Pfam" id="PF00440">
    <property type="entry name" value="TetR_N"/>
    <property type="match status" value="1"/>
</dbReference>
<evidence type="ECO:0000256" key="4">
    <source>
        <dbReference type="ARBA" id="ARBA00023163"/>
    </source>
</evidence>
<dbReference type="InterPro" id="IPR009057">
    <property type="entry name" value="Homeodomain-like_sf"/>
</dbReference>
<dbReference type="SUPFAM" id="SSF48498">
    <property type="entry name" value="Tetracyclin repressor-like, C-terminal domain"/>
    <property type="match status" value="1"/>
</dbReference>
<dbReference type="EMBL" id="CAEZWV010000012">
    <property type="protein sequence ID" value="CAB4670710.1"/>
    <property type="molecule type" value="Genomic_DNA"/>
</dbReference>
<dbReference type="PANTHER" id="PTHR30055:SF234">
    <property type="entry name" value="HTH-TYPE TRANSCRIPTIONAL REGULATOR BETI"/>
    <property type="match status" value="1"/>
</dbReference>
<evidence type="ECO:0000256" key="1">
    <source>
        <dbReference type="ARBA" id="ARBA00022491"/>
    </source>
</evidence>
<feature type="domain" description="HTH tetR-type" evidence="5">
    <location>
        <begin position="23"/>
        <end position="83"/>
    </location>
</feature>
<protein>
    <submittedName>
        <fullName evidence="6">Unannotated protein</fullName>
    </submittedName>
</protein>
<dbReference type="PANTHER" id="PTHR30055">
    <property type="entry name" value="HTH-TYPE TRANSCRIPTIONAL REGULATOR RUTR"/>
    <property type="match status" value="1"/>
</dbReference>
<sequence length="217" mass="23432">MSAPERPMPARAPRQRAEQQRALDTINVVIMATVKRLEDGGEAAVNIKDLAVETGVSYGAIYHHFKDRDGLIRAAQFERLRQQPGGDIVSLGAALDTQGDLVDFVLAIRAISMSIADPQRAKVRLVRSSVISSSLNNPELRAALTELESGVMVELAALVAKAQHLGIADPTLDPKAVAVYIEALSYGIVLMEFMEDPPTPDAVAELLFRGFTALMAK</sequence>
<keyword evidence="1" id="KW-0678">Repressor</keyword>
<keyword evidence="4" id="KW-0804">Transcription</keyword>
<evidence type="ECO:0000256" key="2">
    <source>
        <dbReference type="ARBA" id="ARBA00023015"/>
    </source>
</evidence>
<proteinExistence type="predicted"/>
<accession>A0A6J6M970</accession>
<dbReference type="SUPFAM" id="SSF46689">
    <property type="entry name" value="Homeodomain-like"/>
    <property type="match status" value="1"/>
</dbReference>
<evidence type="ECO:0000256" key="3">
    <source>
        <dbReference type="ARBA" id="ARBA00023125"/>
    </source>
</evidence>